<evidence type="ECO:0000256" key="5">
    <source>
        <dbReference type="ARBA" id="ARBA00022989"/>
    </source>
</evidence>
<comment type="similarity">
    <text evidence="2">Belongs to the VKOR family.</text>
</comment>
<feature type="domain" description="Vitamin K epoxide reductase" evidence="11">
    <location>
        <begin position="16"/>
        <end position="152"/>
    </location>
</feature>
<keyword evidence="3 10" id="KW-0812">Transmembrane</keyword>
<dbReference type="Gene3D" id="1.20.1440.130">
    <property type="entry name" value="VKOR domain"/>
    <property type="match status" value="1"/>
</dbReference>
<evidence type="ECO:0000259" key="11">
    <source>
        <dbReference type="SMART" id="SM00756"/>
    </source>
</evidence>
<dbReference type="Pfam" id="PF07884">
    <property type="entry name" value="VKOR"/>
    <property type="match status" value="1"/>
</dbReference>
<evidence type="ECO:0000256" key="3">
    <source>
        <dbReference type="ARBA" id="ARBA00022692"/>
    </source>
</evidence>
<dbReference type="GO" id="GO:0048038">
    <property type="term" value="F:quinone binding"/>
    <property type="evidence" value="ECO:0007669"/>
    <property type="project" value="UniProtKB-KW"/>
</dbReference>
<feature type="transmembrane region" description="Helical" evidence="10">
    <location>
        <begin position="103"/>
        <end position="120"/>
    </location>
</feature>
<protein>
    <submittedName>
        <fullName evidence="12">Putative membrane protein</fullName>
    </submittedName>
</protein>
<dbReference type="CDD" id="cd12918">
    <property type="entry name" value="VKOR_arc"/>
    <property type="match status" value="1"/>
</dbReference>
<keyword evidence="13" id="KW-1185">Reference proteome</keyword>
<name>A0A7W7QGG3_9ACTN</name>
<keyword evidence="9" id="KW-0676">Redox-active center</keyword>
<comment type="subcellular location">
    <subcellularLocation>
        <location evidence="1">Membrane</location>
        <topology evidence="1">Multi-pass membrane protein</topology>
    </subcellularLocation>
</comment>
<evidence type="ECO:0000256" key="4">
    <source>
        <dbReference type="ARBA" id="ARBA00022719"/>
    </source>
</evidence>
<dbReference type="Proteomes" id="UP000552644">
    <property type="component" value="Unassembled WGS sequence"/>
</dbReference>
<keyword evidence="6" id="KW-0560">Oxidoreductase</keyword>
<evidence type="ECO:0000256" key="1">
    <source>
        <dbReference type="ARBA" id="ARBA00004141"/>
    </source>
</evidence>
<evidence type="ECO:0000256" key="8">
    <source>
        <dbReference type="ARBA" id="ARBA00023157"/>
    </source>
</evidence>
<keyword evidence="4" id="KW-0874">Quinone</keyword>
<dbReference type="InterPro" id="IPR038354">
    <property type="entry name" value="VKOR_sf"/>
</dbReference>
<proteinExistence type="inferred from homology"/>
<keyword evidence="7 10" id="KW-0472">Membrane</keyword>
<evidence type="ECO:0000256" key="7">
    <source>
        <dbReference type="ARBA" id="ARBA00023136"/>
    </source>
</evidence>
<dbReference type="GO" id="GO:0016020">
    <property type="term" value="C:membrane"/>
    <property type="evidence" value="ECO:0007669"/>
    <property type="project" value="UniProtKB-SubCell"/>
</dbReference>
<evidence type="ECO:0000256" key="9">
    <source>
        <dbReference type="ARBA" id="ARBA00023284"/>
    </source>
</evidence>
<keyword evidence="8" id="KW-1015">Disulfide bond</keyword>
<feature type="transmembrane region" description="Helical" evidence="10">
    <location>
        <begin position="18"/>
        <end position="39"/>
    </location>
</feature>
<sequence>MATDVHPRSGRAPEQPRWLLVTTLLLSVVGLAISAYLTLAHYDTAIRLVCAENSTIDCASVTSSSYSELMGIPVPMLGLLFFAAITALTTPWAWRSASPLIRWVRLGSVIVGVLFVVYLVSAELLVLGKICLWCTAVHVITVALFGCVVADEYRRVGQTA</sequence>
<accession>A0A7W7QGG3</accession>
<evidence type="ECO:0000256" key="10">
    <source>
        <dbReference type="SAM" id="Phobius"/>
    </source>
</evidence>
<keyword evidence="5 10" id="KW-1133">Transmembrane helix</keyword>
<dbReference type="InterPro" id="IPR012932">
    <property type="entry name" value="VKOR"/>
</dbReference>
<dbReference type="RefSeq" id="WP_184711981.1">
    <property type="nucleotide sequence ID" value="NZ_JACHJP010000001.1"/>
</dbReference>
<organism evidence="12 13">
    <name type="scientific">Streptosporangium saharense</name>
    <dbReference type="NCBI Taxonomy" id="1706840"/>
    <lineage>
        <taxon>Bacteria</taxon>
        <taxon>Bacillati</taxon>
        <taxon>Actinomycetota</taxon>
        <taxon>Actinomycetes</taxon>
        <taxon>Streptosporangiales</taxon>
        <taxon>Streptosporangiaceae</taxon>
        <taxon>Streptosporangium</taxon>
    </lineage>
</organism>
<evidence type="ECO:0000256" key="2">
    <source>
        <dbReference type="ARBA" id="ARBA00006214"/>
    </source>
</evidence>
<gene>
    <name evidence="12" type="ORF">FHS44_000248</name>
</gene>
<feature type="transmembrane region" description="Helical" evidence="10">
    <location>
        <begin position="126"/>
        <end position="150"/>
    </location>
</feature>
<dbReference type="PANTHER" id="PTHR34573">
    <property type="entry name" value="VKC DOMAIN-CONTAINING PROTEIN"/>
    <property type="match status" value="1"/>
</dbReference>
<comment type="caution">
    <text evidence="12">The sequence shown here is derived from an EMBL/GenBank/DDBJ whole genome shotgun (WGS) entry which is preliminary data.</text>
</comment>
<evidence type="ECO:0000256" key="6">
    <source>
        <dbReference type="ARBA" id="ARBA00023002"/>
    </source>
</evidence>
<dbReference type="SMART" id="SM00756">
    <property type="entry name" value="VKc"/>
    <property type="match status" value="1"/>
</dbReference>
<evidence type="ECO:0000313" key="12">
    <source>
        <dbReference type="EMBL" id="MBB4913176.1"/>
    </source>
</evidence>
<dbReference type="PANTHER" id="PTHR34573:SF1">
    <property type="entry name" value="VITAMIN K EPOXIDE REDUCTASE DOMAIN-CONTAINING PROTEIN"/>
    <property type="match status" value="1"/>
</dbReference>
<dbReference type="AlphaFoldDB" id="A0A7W7QGG3"/>
<reference evidence="12 13" key="1">
    <citation type="submission" date="2020-08" db="EMBL/GenBank/DDBJ databases">
        <title>Genomic Encyclopedia of Type Strains, Phase III (KMG-III): the genomes of soil and plant-associated and newly described type strains.</title>
        <authorList>
            <person name="Whitman W."/>
        </authorList>
    </citation>
    <scope>NUCLEOTIDE SEQUENCE [LARGE SCALE GENOMIC DNA]</scope>
    <source>
        <strain evidence="12 13">CECT 8840</strain>
    </source>
</reference>
<dbReference type="GO" id="GO:0016491">
    <property type="term" value="F:oxidoreductase activity"/>
    <property type="evidence" value="ECO:0007669"/>
    <property type="project" value="UniProtKB-KW"/>
</dbReference>
<evidence type="ECO:0000313" key="13">
    <source>
        <dbReference type="Proteomes" id="UP000552644"/>
    </source>
</evidence>
<dbReference type="EMBL" id="JACHJP010000001">
    <property type="protein sequence ID" value="MBB4913176.1"/>
    <property type="molecule type" value="Genomic_DNA"/>
</dbReference>
<feature type="transmembrane region" description="Helical" evidence="10">
    <location>
        <begin position="72"/>
        <end position="94"/>
    </location>
</feature>